<protein>
    <recommendedName>
        <fullName evidence="2">Type I restriction enzyme R protein N-terminal domain-containing protein</fullName>
    </recommendedName>
</protein>
<evidence type="ECO:0000259" key="2">
    <source>
        <dbReference type="Pfam" id="PF13588"/>
    </source>
</evidence>
<dbReference type="InterPro" id="IPR029464">
    <property type="entry name" value="HSDR_N"/>
</dbReference>
<feature type="domain" description="Type I restriction enzyme R protein N-terminal" evidence="2">
    <location>
        <begin position="24"/>
        <end position="120"/>
    </location>
</feature>
<dbReference type="KEGG" id="dfc:DFI_10370"/>
<accession>A0A221SXJ0</accession>
<sequence length="372" mass="42387">MDFSDRIQDLAKRIPRQLESVSTEEATKHAFVLPFISALGYDVFDPSEVTPELIADVGIKKGEKVDYAILREGKPAMIFECKAHSTNLDTAHFSQLHRYFHVTDTRFAVLTNGVVYRFFTDLEQANKMDSKPFFEINLLDLKESSLDELKKFTKSQFDVTNILNTASELKYVRELKRHLADELQVPSDEFARLFISRLHEGVITAKVRAQYTPFITKAWNELLGEIFNDRLKHVIGQPNRSATTISDATSEEAAVLPDEEAGDQSDSGKDIETTADEIQGFMIIRAVAAAVVDVQRVVMRDVQSYCGVLLDDNNRKPLCRLYLSGKKWQVGLFHTEDRKEIRFPLNNLSDLYQHADKIRTTIERYDAKVESA</sequence>
<organism evidence="3 4">
    <name type="scientific">Deinococcus ficus</name>
    <dbReference type="NCBI Taxonomy" id="317577"/>
    <lineage>
        <taxon>Bacteria</taxon>
        <taxon>Thermotogati</taxon>
        <taxon>Deinococcota</taxon>
        <taxon>Deinococci</taxon>
        <taxon>Deinococcales</taxon>
        <taxon>Deinococcaceae</taxon>
        <taxon>Deinococcus</taxon>
    </lineage>
</organism>
<evidence type="ECO:0000313" key="3">
    <source>
        <dbReference type="EMBL" id="ASN81364.1"/>
    </source>
</evidence>
<feature type="region of interest" description="Disordered" evidence="1">
    <location>
        <begin position="242"/>
        <end position="269"/>
    </location>
</feature>
<name>A0A221SXJ0_9DEIO</name>
<dbReference type="PIRSF" id="PIRSF035009">
    <property type="entry name" value="UCP035009_HSDR_N"/>
    <property type="match status" value="1"/>
</dbReference>
<gene>
    <name evidence="3" type="ORF">DFI_10370</name>
</gene>
<dbReference type="Proteomes" id="UP000259030">
    <property type="component" value="Chromosome"/>
</dbReference>
<proteinExistence type="predicted"/>
<dbReference type="InterPro" id="IPR017035">
    <property type="entry name" value="UCP035009_HsdR_All3000-type"/>
</dbReference>
<evidence type="ECO:0000313" key="4">
    <source>
        <dbReference type="Proteomes" id="UP000259030"/>
    </source>
</evidence>
<dbReference type="Pfam" id="PF13588">
    <property type="entry name" value="HSDR_N_2"/>
    <property type="match status" value="1"/>
</dbReference>
<dbReference type="AlphaFoldDB" id="A0A221SXJ0"/>
<dbReference type="EMBL" id="CP021081">
    <property type="protein sequence ID" value="ASN81364.1"/>
    <property type="molecule type" value="Genomic_DNA"/>
</dbReference>
<keyword evidence="4" id="KW-1185">Reference proteome</keyword>
<evidence type="ECO:0000256" key="1">
    <source>
        <dbReference type="SAM" id="MobiDB-lite"/>
    </source>
</evidence>
<reference evidence="3 4" key="1">
    <citation type="submission" date="2017-05" db="EMBL/GenBank/DDBJ databases">
        <title>The complete genome sequence of Deinococcus ficus isolated from the rhizosphere of the Ficus religiosa L. in Taiwan.</title>
        <authorList>
            <person name="Wu K.-M."/>
            <person name="Liao T.-L."/>
            <person name="Liu Y.-M."/>
            <person name="Young C.-C."/>
            <person name="Tsai S.-F."/>
        </authorList>
    </citation>
    <scope>NUCLEOTIDE SEQUENCE [LARGE SCALE GENOMIC DNA]</scope>
    <source>
        <strain evidence="3 4">CC-FR2-10</strain>
    </source>
</reference>